<organism evidence="4 5">
    <name type="scientific">Paenibacillus illinoisensis</name>
    <dbReference type="NCBI Taxonomy" id="59845"/>
    <lineage>
        <taxon>Bacteria</taxon>
        <taxon>Bacillati</taxon>
        <taxon>Bacillota</taxon>
        <taxon>Bacilli</taxon>
        <taxon>Bacillales</taxon>
        <taxon>Paenibacillaceae</taxon>
        <taxon>Paenibacillus</taxon>
    </lineage>
</organism>
<dbReference type="InterPro" id="IPR050300">
    <property type="entry name" value="GDXG_lipolytic_enzyme"/>
</dbReference>
<keyword evidence="5" id="KW-1185">Reference proteome</keyword>
<accession>A0ABW8HQU4</accession>
<evidence type="ECO:0000313" key="4">
    <source>
        <dbReference type="EMBL" id="MFK0522025.1"/>
    </source>
</evidence>
<dbReference type="EMBL" id="JBIYSL010000001">
    <property type="protein sequence ID" value="MFK0522025.1"/>
    <property type="molecule type" value="Genomic_DNA"/>
</dbReference>
<dbReference type="GO" id="GO:0016787">
    <property type="term" value="F:hydrolase activity"/>
    <property type="evidence" value="ECO:0007669"/>
    <property type="project" value="UniProtKB-KW"/>
</dbReference>
<evidence type="ECO:0000256" key="2">
    <source>
        <dbReference type="SAM" id="Phobius"/>
    </source>
</evidence>
<name>A0ABW8HQU4_9BACL</name>
<dbReference type="Pfam" id="PF20434">
    <property type="entry name" value="BD-FAE"/>
    <property type="match status" value="1"/>
</dbReference>
<protein>
    <submittedName>
        <fullName evidence="4">Alpha/beta hydrolase</fullName>
    </submittedName>
</protein>
<sequence length="373" mass="41849">MKNPIDSVSNEMNRKMIKPKKRKRKNLFKIMGITLLTIVVLFGSLFLYVSYNPGIIVGGIQKLLYGNSPINSFEPLQEPIETTKENGVYYVSDLKYADVYPNSFLDISYPNEDKTIDRPTLIYFHGGGYFAGSKSMGDPLAANNDSNYLYDKLVLEGYNLVNVDYALVPDHHFPVPVIQMNQAINYLVDHAEEFGLNMHNVVIMGGSAGAIMTAQYGAILSNSDYAKAFNFAESPKLTTDDVKALVVDDAPLDIPSFDNFSIKVLIGNYLDDSVFFNNKEIANQYNAINYINSDYPATFLTAGTDDGFPKDMQHMSDKLTEAGVDNLYFYPDINKYGKTKHGYMSNLKNDPEAAKDSYEAMVEFLNEHTNNKK</sequence>
<reference evidence="4 5" key="1">
    <citation type="submission" date="2024-11" db="EMBL/GenBank/DDBJ databases">
        <title>Identification and Characterization of a Novel Fosfomycin Bacillithiol Transferase FosB8 in Paenibacillus illinoisensis.</title>
        <authorList>
            <person name="Lu W."/>
        </authorList>
    </citation>
    <scope>NUCLEOTIDE SEQUENCE [LARGE SCALE GENOMIC DNA]</scope>
    <source>
        <strain evidence="4 5">WP77</strain>
    </source>
</reference>
<feature type="transmembrane region" description="Helical" evidence="2">
    <location>
        <begin position="27"/>
        <end position="51"/>
    </location>
</feature>
<dbReference type="InterPro" id="IPR049492">
    <property type="entry name" value="BD-FAE-like_dom"/>
</dbReference>
<keyword evidence="1 4" id="KW-0378">Hydrolase</keyword>
<dbReference type="Proteomes" id="UP001618531">
    <property type="component" value="Unassembled WGS sequence"/>
</dbReference>
<comment type="caution">
    <text evidence="4">The sequence shown here is derived from an EMBL/GenBank/DDBJ whole genome shotgun (WGS) entry which is preliminary data.</text>
</comment>
<dbReference type="InterPro" id="IPR029058">
    <property type="entry name" value="AB_hydrolase_fold"/>
</dbReference>
<dbReference type="RefSeq" id="WP_402872886.1">
    <property type="nucleotide sequence ID" value="NZ_JBIYSL010000001.1"/>
</dbReference>
<proteinExistence type="predicted"/>
<keyword evidence="2" id="KW-0812">Transmembrane</keyword>
<evidence type="ECO:0000313" key="5">
    <source>
        <dbReference type="Proteomes" id="UP001618531"/>
    </source>
</evidence>
<keyword evidence="2" id="KW-1133">Transmembrane helix</keyword>
<dbReference type="PANTHER" id="PTHR48081">
    <property type="entry name" value="AB HYDROLASE SUPERFAMILY PROTEIN C4A8.06C"/>
    <property type="match status" value="1"/>
</dbReference>
<evidence type="ECO:0000259" key="3">
    <source>
        <dbReference type="Pfam" id="PF20434"/>
    </source>
</evidence>
<feature type="domain" description="BD-FAE-like" evidence="3">
    <location>
        <begin position="105"/>
        <end position="307"/>
    </location>
</feature>
<keyword evidence="2" id="KW-0472">Membrane</keyword>
<dbReference type="Gene3D" id="3.40.50.1820">
    <property type="entry name" value="alpha/beta hydrolase"/>
    <property type="match status" value="1"/>
</dbReference>
<evidence type="ECO:0000256" key="1">
    <source>
        <dbReference type="ARBA" id="ARBA00022801"/>
    </source>
</evidence>
<gene>
    <name evidence="4" type="ORF">ACINKY_07395</name>
</gene>
<dbReference type="SUPFAM" id="SSF53474">
    <property type="entry name" value="alpha/beta-Hydrolases"/>
    <property type="match status" value="1"/>
</dbReference>